<comment type="caution">
    <text evidence="3">The sequence shown here is derived from an EMBL/GenBank/DDBJ whole genome shotgun (WGS) entry which is preliminary data.</text>
</comment>
<dbReference type="EMBL" id="JQAT01000002">
    <property type="protein sequence ID" value="KRN28679.1"/>
    <property type="molecule type" value="Genomic_DNA"/>
</dbReference>
<keyword evidence="1" id="KW-0472">Membrane</keyword>
<keyword evidence="1" id="KW-0812">Transmembrane</keyword>
<accession>A0A0R2FX61</accession>
<dbReference type="STRING" id="81857.IV38_GL000882"/>
<sequence>MSLLWLFIFPDLILDAVLLLLTLLFVIIMIGIIALSSLSAKIKEIVKMHRDLQAKIAAITASGFIELNLDAKNRVQEKARTSAFFEREIVS</sequence>
<evidence type="ECO:0000313" key="5">
    <source>
        <dbReference type="Proteomes" id="UP000051751"/>
    </source>
</evidence>
<keyword evidence="4" id="KW-1185">Reference proteome</keyword>
<dbReference type="PATRIC" id="fig|81857.3.peg.884"/>
<dbReference type="RefSeq" id="WP_057769139.1">
    <property type="nucleotide sequence ID" value="NZ_JQAT01000002.1"/>
</dbReference>
<dbReference type="Proteomes" id="UP000051645">
    <property type="component" value="Unassembled WGS sequence"/>
</dbReference>
<dbReference type="EMBL" id="JQAZ01000002">
    <property type="protein sequence ID" value="KRN32911.1"/>
    <property type="molecule type" value="Genomic_DNA"/>
</dbReference>
<organism evidence="3 4">
    <name type="scientific">Lactobacillus selangorensis</name>
    <dbReference type="NCBI Taxonomy" id="81857"/>
    <lineage>
        <taxon>Bacteria</taxon>
        <taxon>Bacillati</taxon>
        <taxon>Bacillota</taxon>
        <taxon>Bacilli</taxon>
        <taxon>Lactobacillales</taxon>
        <taxon>Lactobacillaceae</taxon>
        <taxon>Lactobacillus</taxon>
    </lineage>
</organism>
<protein>
    <submittedName>
        <fullName evidence="3">Uncharacterized protein</fullName>
    </submittedName>
</protein>
<evidence type="ECO:0000313" key="4">
    <source>
        <dbReference type="Proteomes" id="UP000051645"/>
    </source>
</evidence>
<evidence type="ECO:0000313" key="2">
    <source>
        <dbReference type="EMBL" id="KRN28679.1"/>
    </source>
</evidence>
<dbReference type="Proteomes" id="UP000051751">
    <property type="component" value="Unassembled WGS sequence"/>
</dbReference>
<dbReference type="AlphaFoldDB" id="A0A0R2FX61"/>
<reference evidence="4 5" key="1">
    <citation type="journal article" date="2015" name="Genome Announc.">
        <title>Expanding the biotechnology potential of lactobacilli through comparative genomics of 213 strains and associated genera.</title>
        <authorList>
            <person name="Sun Z."/>
            <person name="Harris H.M."/>
            <person name="McCann A."/>
            <person name="Guo C."/>
            <person name="Argimon S."/>
            <person name="Zhang W."/>
            <person name="Yang X."/>
            <person name="Jeffery I.B."/>
            <person name="Cooney J.C."/>
            <person name="Kagawa T.F."/>
            <person name="Liu W."/>
            <person name="Song Y."/>
            <person name="Salvetti E."/>
            <person name="Wrobel A."/>
            <person name="Rasinkangas P."/>
            <person name="Parkhill J."/>
            <person name="Rea M.C."/>
            <person name="O'Sullivan O."/>
            <person name="Ritari J."/>
            <person name="Douillard F.P."/>
            <person name="Paul Ross R."/>
            <person name="Yang R."/>
            <person name="Briner A.E."/>
            <person name="Felis G.E."/>
            <person name="de Vos W.M."/>
            <person name="Barrangou R."/>
            <person name="Klaenhammer T.R."/>
            <person name="Caufield P.W."/>
            <person name="Cui Y."/>
            <person name="Zhang H."/>
            <person name="O'Toole P.W."/>
        </authorList>
    </citation>
    <scope>NUCLEOTIDE SEQUENCE [LARGE SCALE GENOMIC DNA]</scope>
    <source>
        <strain evidence="2 5">ATCC BAA-66</strain>
        <strain evidence="3 4">DSM 13344</strain>
    </source>
</reference>
<feature type="transmembrane region" description="Helical" evidence="1">
    <location>
        <begin position="12"/>
        <end position="38"/>
    </location>
</feature>
<evidence type="ECO:0000256" key="1">
    <source>
        <dbReference type="SAM" id="Phobius"/>
    </source>
</evidence>
<proteinExistence type="predicted"/>
<name>A0A0R2FX61_9LACO</name>
<gene>
    <name evidence="2" type="ORF">IV38_GL000882</name>
    <name evidence="3" type="ORF">IV40_GL000971</name>
</gene>
<evidence type="ECO:0000313" key="3">
    <source>
        <dbReference type="EMBL" id="KRN32911.1"/>
    </source>
</evidence>
<keyword evidence="1" id="KW-1133">Transmembrane helix</keyword>